<evidence type="ECO:0000313" key="3">
    <source>
        <dbReference type="EMBL" id="AKG72860.1"/>
    </source>
</evidence>
<feature type="transmembrane region" description="Helical" evidence="1">
    <location>
        <begin position="71"/>
        <end position="87"/>
    </location>
</feature>
<dbReference type="EMBL" id="CP011366">
    <property type="protein sequence ID" value="AKG72860.1"/>
    <property type="molecule type" value="Genomic_DNA"/>
</dbReference>
<keyword evidence="1" id="KW-1133">Transmembrane helix</keyword>
<reference evidence="4 6" key="3">
    <citation type="submission" date="2016-10" db="EMBL/GenBank/DDBJ databases">
        <authorList>
            <person name="Varghese N."/>
            <person name="Submissions S."/>
        </authorList>
    </citation>
    <scope>NUCLEOTIDE SEQUENCE [LARGE SCALE GENOMIC DNA]</scope>
    <source>
        <strain evidence="4 6">CGMCC 1.6501</strain>
    </source>
</reference>
<dbReference type="OrthoDB" id="2388539at2"/>
<evidence type="ECO:0000313" key="6">
    <source>
        <dbReference type="Proteomes" id="UP000183090"/>
    </source>
</evidence>
<dbReference type="Proteomes" id="UP000034029">
    <property type="component" value="Chromosome"/>
</dbReference>
<reference evidence="3 5" key="1">
    <citation type="journal article" date="2015" name="Int. J. Syst. Evol. Microbiol.">
        <title>Complete genome sequence of Salinicoccus halodurans H3B36, isolated from the Qaidam Basin in China.</title>
        <authorList>
            <person name="Jiang K."/>
            <person name="Xue Y."/>
            <person name="Ma Y."/>
        </authorList>
    </citation>
    <scope>NUCLEOTIDE SEQUENCE [LARGE SCALE GENOMIC DNA]</scope>
    <source>
        <strain evidence="3 5">H3B36</strain>
    </source>
</reference>
<feature type="transmembrane region" description="Helical" evidence="1">
    <location>
        <begin position="194"/>
        <end position="221"/>
    </location>
</feature>
<proteinExistence type="predicted"/>
<feature type="transmembrane region" description="Helical" evidence="1">
    <location>
        <begin position="272"/>
        <end position="298"/>
    </location>
</feature>
<feature type="transmembrane region" description="Helical" evidence="1">
    <location>
        <begin position="107"/>
        <end position="122"/>
    </location>
</feature>
<protein>
    <submittedName>
        <fullName evidence="4">Uncharacterized membrane protein YeiB</fullName>
    </submittedName>
</protein>
<gene>
    <name evidence="3" type="ORF">AAT16_00655</name>
    <name evidence="4" type="ORF">SAMN05216235_1498</name>
</gene>
<dbReference type="Proteomes" id="UP000183090">
    <property type="component" value="Unassembled WGS sequence"/>
</dbReference>
<dbReference type="Pfam" id="PF04235">
    <property type="entry name" value="DUF418"/>
    <property type="match status" value="1"/>
</dbReference>
<feature type="transmembrane region" description="Helical" evidence="1">
    <location>
        <begin position="318"/>
        <end position="337"/>
    </location>
</feature>
<feature type="transmembrane region" description="Helical" evidence="1">
    <location>
        <begin position="242"/>
        <end position="260"/>
    </location>
</feature>
<evidence type="ECO:0000313" key="4">
    <source>
        <dbReference type="EMBL" id="SFK75238.1"/>
    </source>
</evidence>
<evidence type="ECO:0000256" key="1">
    <source>
        <dbReference type="SAM" id="Phobius"/>
    </source>
</evidence>
<keyword evidence="5" id="KW-1185">Reference proteome</keyword>
<feature type="transmembrane region" description="Helical" evidence="1">
    <location>
        <begin position="128"/>
        <end position="145"/>
    </location>
</feature>
<accession>A0A0F7D3P8</accession>
<dbReference type="EMBL" id="FOTB01000003">
    <property type="protein sequence ID" value="SFK75238.1"/>
    <property type="molecule type" value="Genomic_DNA"/>
</dbReference>
<name>A0A0F7D3P8_9STAP</name>
<dbReference type="KEGG" id="shv:AAT16_00655"/>
<feature type="transmembrane region" description="Helical" evidence="1">
    <location>
        <begin position="343"/>
        <end position="365"/>
    </location>
</feature>
<feature type="transmembrane region" description="Helical" evidence="1">
    <location>
        <begin position="20"/>
        <end position="41"/>
    </location>
</feature>
<dbReference type="PANTHER" id="PTHR30590">
    <property type="entry name" value="INNER MEMBRANE PROTEIN"/>
    <property type="match status" value="1"/>
</dbReference>
<dbReference type="RefSeq" id="WP_046789056.1">
    <property type="nucleotide sequence ID" value="NZ_CP011366.1"/>
</dbReference>
<dbReference type="InterPro" id="IPR052529">
    <property type="entry name" value="Bact_Transport_Assoc"/>
</dbReference>
<reference evidence="5" key="2">
    <citation type="submission" date="2015-04" db="EMBL/GenBank/DDBJ databases">
        <title>Complete genome sequence of Salinicoccus halodurans strain H3B36, isolated from the Qaidam basin of China.</title>
        <authorList>
            <person name="Ma Y."/>
            <person name="Jiang K."/>
            <person name="Xue Y."/>
        </authorList>
    </citation>
    <scope>NUCLEOTIDE SEQUENCE [LARGE SCALE GENOMIC DNA]</scope>
    <source>
        <strain evidence="5">H3B36</strain>
    </source>
</reference>
<feature type="transmembrane region" description="Helical" evidence="1">
    <location>
        <begin position="152"/>
        <end position="174"/>
    </location>
</feature>
<organism evidence="4 6">
    <name type="scientific">Salinicoccus halodurans</name>
    <dbReference type="NCBI Taxonomy" id="407035"/>
    <lineage>
        <taxon>Bacteria</taxon>
        <taxon>Bacillati</taxon>
        <taxon>Bacillota</taxon>
        <taxon>Bacilli</taxon>
        <taxon>Bacillales</taxon>
        <taxon>Staphylococcaceae</taxon>
        <taxon>Salinicoccus</taxon>
    </lineage>
</organism>
<dbReference type="AlphaFoldDB" id="A0A0F7D3P8"/>
<sequence>MTELSGGQKTQQRRALSLDLARGSMLFLIITAHVPLFLYAMEPGVITKAAPGNVMDEVINFLMEIMVDNRARPLFAILFGYGLVMIYRKQSIRKGENEAKRIIRRRCWYLILFGAVLAGVAGGQDILMTYGIAGLILSGSLRKSNRKIIKRIIISTVVCLIYLPVLWGGVLLGIGDYGLPIAYTGNETYFGNLIGQLISIPVVPLFTHLFFPIIPSVYMGIWMGNKELLIRPHEHVSLLKRLTVWGLTISILGAIPLVLINDIWFPELFPAGIVYGVHMMSGLFAGIGYAGLFGLMGIVVQHRGTVVDAIAAMGKRSLTFFIMHECLIVITMSPAFFNLGAHLNVSTAAILAAVIWTVTLAVAYLMEKKHMAGPLEKLMRNLTYKPQ</sequence>
<feature type="domain" description="DUF418" evidence="2">
    <location>
        <begin position="224"/>
        <end position="385"/>
    </location>
</feature>
<dbReference type="PANTHER" id="PTHR30590:SF2">
    <property type="entry name" value="INNER MEMBRANE PROTEIN"/>
    <property type="match status" value="1"/>
</dbReference>
<evidence type="ECO:0000259" key="2">
    <source>
        <dbReference type="Pfam" id="PF04235"/>
    </source>
</evidence>
<keyword evidence="1" id="KW-0812">Transmembrane</keyword>
<dbReference type="InterPro" id="IPR007349">
    <property type="entry name" value="DUF418"/>
</dbReference>
<keyword evidence="1" id="KW-0472">Membrane</keyword>
<evidence type="ECO:0000313" key="5">
    <source>
        <dbReference type="Proteomes" id="UP000034029"/>
    </source>
</evidence>